<keyword evidence="6 7" id="KW-0539">Nucleus</keyword>
<evidence type="ECO:0000256" key="5">
    <source>
        <dbReference type="ARBA" id="ARBA00023163"/>
    </source>
</evidence>
<protein>
    <recommendedName>
        <fullName evidence="7">Mediator of RNA polymerase II transcription subunit 1</fullName>
    </recommendedName>
    <alternativeName>
        <fullName evidence="7">Mediator complex subunit 1</fullName>
    </alternativeName>
</protein>
<feature type="compositionally biased region" description="Low complexity" evidence="8">
    <location>
        <begin position="34"/>
        <end position="45"/>
    </location>
</feature>
<feature type="domain" description="Mediator complex subunit Med1" evidence="9">
    <location>
        <begin position="146"/>
        <end position="538"/>
    </location>
</feature>
<dbReference type="Proteomes" id="UP000503462">
    <property type="component" value="Chromosome 4"/>
</dbReference>
<evidence type="ECO:0000256" key="3">
    <source>
        <dbReference type="ARBA" id="ARBA00023015"/>
    </source>
</evidence>
<organism evidence="10 11">
    <name type="scientific">Peltaster fructicola</name>
    <dbReference type="NCBI Taxonomy" id="286661"/>
    <lineage>
        <taxon>Eukaryota</taxon>
        <taxon>Fungi</taxon>
        <taxon>Dikarya</taxon>
        <taxon>Ascomycota</taxon>
        <taxon>Pezizomycotina</taxon>
        <taxon>Dothideomycetes</taxon>
        <taxon>Dothideomycetes incertae sedis</taxon>
        <taxon>Peltaster</taxon>
    </lineage>
</organism>
<evidence type="ECO:0000256" key="1">
    <source>
        <dbReference type="ARBA" id="ARBA00004123"/>
    </source>
</evidence>
<comment type="similarity">
    <text evidence="2 7">Belongs to the Mediator complex subunit 1 family.</text>
</comment>
<keyword evidence="11" id="KW-1185">Reference proteome</keyword>
<evidence type="ECO:0000256" key="6">
    <source>
        <dbReference type="ARBA" id="ARBA00023242"/>
    </source>
</evidence>
<dbReference type="InterPro" id="IPR019680">
    <property type="entry name" value="Mediator_Med1"/>
</dbReference>
<keyword evidence="3 7" id="KW-0805">Transcription regulation</keyword>
<sequence>MSTPTPSQLAAVPSPASKKPGIHSVSTPGAHNLSSPAPRSVPSPATTRRDLSGKTPLGNGSNSSKTVGGTPMMLNLSQQGSTVSPMPASFTTPLGLGVDLGTPDHLNMPTPAFAVGMKETLSELGTTISAGLKRNEDEERRTKMRKILKTIGRPKGRVGEEGILHVTRRLGLANDIDGETLRAEERERRVGNRTIGIAGNTLVVEVELQNHIPKDVRVDFSNTMANASGKAEQAGSILLSDLSLQKNAPQVNKSLDQFAFNLDRLARLDRLSTPKISCFGALAGLYSSFKRLYDQELDLATKLYHDDRRGRAEAQVTNKGSGRPAIHEDGRTGLSLTYRNEGANKNGESSDKSLNHKIWIETEHCSSELFPPIRITDAWLPEPLQLSAEATSIPWTDPPPTYILPDTDGNSMSDDPAHPLPDIRFVAKFDPPLVLPWQIAANLHTAVQSTIPQVYQLPSYIAMLLDAPSGVAGNLFTTHAQVLRRTASGSVDVKHTYKINVVKHELGYRLEELPFSHPRQIVELLPVLRQWLGINSLLLQQLRLVSSLSPRIEDRPKNTSLLASLLAGDGVVSNELAIEVVLVLAPQPTLALTFALADGTLHNADVQVLSNGELQVVDAQFSNATEALNLCGDLGVWLEWLRARKMP</sequence>
<keyword evidence="4 7" id="KW-0010">Activator</keyword>
<evidence type="ECO:0000256" key="8">
    <source>
        <dbReference type="SAM" id="MobiDB-lite"/>
    </source>
</evidence>
<dbReference type="Pfam" id="PF10744">
    <property type="entry name" value="Med1"/>
    <property type="match status" value="1"/>
</dbReference>
<accession>A0A6H0Y190</accession>
<comment type="subcellular location">
    <subcellularLocation>
        <location evidence="1 7">Nucleus</location>
    </subcellularLocation>
</comment>
<dbReference type="PANTHER" id="PTHR35041">
    <property type="entry name" value="MEDIATOR OF RNA POLYMERASE II TRANSCRIPTION SUBUNIT 1"/>
    <property type="match status" value="1"/>
</dbReference>
<evidence type="ECO:0000313" key="10">
    <source>
        <dbReference type="EMBL" id="QIX00706.1"/>
    </source>
</evidence>
<proteinExistence type="inferred from homology"/>
<feature type="region of interest" description="Disordered" evidence="8">
    <location>
        <begin position="1"/>
        <end position="72"/>
    </location>
</feature>
<gene>
    <name evidence="10" type="ORF">AMS68_006223</name>
</gene>
<dbReference type="OrthoDB" id="5310959at2759"/>
<dbReference type="AlphaFoldDB" id="A0A6H0Y190"/>
<name>A0A6H0Y190_9PEZI</name>
<reference evidence="10 11" key="1">
    <citation type="journal article" date="2016" name="Sci. Rep.">
        <title>Peltaster fructicola genome reveals evolution from an invasive phytopathogen to an ectophytic parasite.</title>
        <authorList>
            <person name="Xu C."/>
            <person name="Chen H."/>
            <person name="Gleason M.L."/>
            <person name="Xu J.R."/>
            <person name="Liu H."/>
            <person name="Zhang R."/>
            <person name="Sun G."/>
        </authorList>
    </citation>
    <scope>NUCLEOTIDE SEQUENCE [LARGE SCALE GENOMIC DNA]</scope>
    <source>
        <strain evidence="10 11">LNHT1506</strain>
    </source>
</reference>
<comment type="function">
    <text evidence="7">Component of the Mediator complex, a coactivator involved in the regulated transcription of nearly all RNA polymerase II-dependent genes. Mediator functions as a bridge to convey information from gene-specific regulatory proteins to the basal RNA polymerase II transcription machinery. Mediator is recruited to promoters by direct interactions with regulatory proteins and serves as a scaffold for the assembly of a functional preinitiation complex with RNA polymerase II and the general transcription factors.</text>
</comment>
<dbReference type="GO" id="GO:0016592">
    <property type="term" value="C:mediator complex"/>
    <property type="evidence" value="ECO:0007669"/>
    <property type="project" value="InterPro"/>
</dbReference>
<evidence type="ECO:0000259" key="9">
    <source>
        <dbReference type="Pfam" id="PF10744"/>
    </source>
</evidence>
<dbReference type="EMBL" id="CP051142">
    <property type="protein sequence ID" value="QIX00706.1"/>
    <property type="molecule type" value="Genomic_DNA"/>
</dbReference>
<dbReference type="PANTHER" id="PTHR35041:SF4">
    <property type="entry name" value="MEDIATOR OF RNA POLYMERASE II TRANSCRIPTION SUBUNIT 1"/>
    <property type="match status" value="1"/>
</dbReference>
<evidence type="ECO:0000256" key="4">
    <source>
        <dbReference type="ARBA" id="ARBA00023159"/>
    </source>
</evidence>
<feature type="compositionally biased region" description="Polar residues" evidence="8">
    <location>
        <begin position="58"/>
        <end position="67"/>
    </location>
</feature>
<keyword evidence="5 7" id="KW-0804">Transcription</keyword>
<feature type="compositionally biased region" description="Polar residues" evidence="8">
    <location>
        <begin position="24"/>
        <end position="33"/>
    </location>
</feature>
<evidence type="ECO:0000313" key="11">
    <source>
        <dbReference type="Proteomes" id="UP000503462"/>
    </source>
</evidence>
<evidence type="ECO:0000256" key="2">
    <source>
        <dbReference type="ARBA" id="ARBA00006210"/>
    </source>
</evidence>
<dbReference type="GO" id="GO:0045944">
    <property type="term" value="P:positive regulation of transcription by RNA polymerase II"/>
    <property type="evidence" value="ECO:0007669"/>
    <property type="project" value="UniProtKB-ARBA"/>
</dbReference>
<evidence type="ECO:0000256" key="7">
    <source>
        <dbReference type="RuleBase" id="RU364059"/>
    </source>
</evidence>
<dbReference type="GO" id="GO:0003712">
    <property type="term" value="F:transcription coregulator activity"/>
    <property type="evidence" value="ECO:0007669"/>
    <property type="project" value="InterPro"/>
</dbReference>